<dbReference type="GO" id="GO:0005524">
    <property type="term" value="F:ATP binding"/>
    <property type="evidence" value="ECO:0007669"/>
    <property type="project" value="UniProtKB-KW"/>
</dbReference>
<evidence type="ECO:0000256" key="6">
    <source>
        <dbReference type="SAM" id="MobiDB-lite"/>
    </source>
</evidence>
<feature type="region of interest" description="Disordered" evidence="6">
    <location>
        <begin position="299"/>
        <end position="318"/>
    </location>
</feature>
<dbReference type="InterPro" id="IPR044527">
    <property type="entry name" value="NrtA/CpmA_ABC-bd_dom"/>
</dbReference>
<reference evidence="8" key="1">
    <citation type="submission" date="2016-10" db="EMBL/GenBank/DDBJ databases">
        <authorList>
            <person name="Varghese N."/>
            <person name="Submissions S."/>
        </authorList>
    </citation>
    <scope>NUCLEOTIDE SEQUENCE [LARGE SCALE GENOMIC DNA]</scope>
    <source>
        <strain evidence="8">CGMCC 1.10658</strain>
    </source>
</reference>
<evidence type="ECO:0000256" key="5">
    <source>
        <dbReference type="ARBA" id="ARBA00023136"/>
    </source>
</evidence>
<dbReference type="PANTHER" id="PTHR30024">
    <property type="entry name" value="ALIPHATIC SULFONATES-BINDING PROTEIN-RELATED"/>
    <property type="match status" value="1"/>
</dbReference>
<keyword evidence="3" id="KW-1003">Cell membrane</keyword>
<sequence length="358" mass="38748">MNPTPIPHLERKHIKLLYLRLTDSAPLIVAKEQGFFSRVGLNVELQRETSWATLRDRLIGGTADGAAMLAPMPLTLAQALPQCEETLLTGLILSCNGNAITLSRRLSEELGISAGSADGAAAGSALARYLQAMPDTAPPLKLATVYPFSSHTLQLRHWLGVAGLAPDRKLQLLVLPPEQMVAALRRGDIDGYCVGEPWNTLAARQGLGTVVAACNILLPAMPEKVLAVTGSWHQSNPGTHLALRMALLQACNWLGQRSARADAVPVLARRDYLDLDPADLRPSLADQLHLGDRSRPVDNPGWHLFAHPDSDSGRPTEEKARQLLELCATFSPVAGATTHAFRADLYQQALDAVRLHRP</sequence>
<name>A0A1G8XLY6_9GAMM</name>
<gene>
    <name evidence="7" type="ORF">SAMN05216212_1157</name>
</gene>
<dbReference type="OrthoDB" id="9815454at2"/>
<keyword evidence="7" id="KW-0067">ATP-binding</keyword>
<evidence type="ECO:0000313" key="8">
    <source>
        <dbReference type="Proteomes" id="UP000199305"/>
    </source>
</evidence>
<dbReference type="Pfam" id="PF13379">
    <property type="entry name" value="NMT1_2"/>
    <property type="match status" value="1"/>
</dbReference>
<dbReference type="GO" id="GO:0012505">
    <property type="term" value="C:endomembrane system"/>
    <property type="evidence" value="ECO:0007669"/>
    <property type="project" value="UniProtKB-SubCell"/>
</dbReference>
<keyword evidence="4" id="KW-0997">Cell inner membrane</keyword>
<organism evidence="7 8">
    <name type="scientific">Microbulbifer yueqingensis</name>
    <dbReference type="NCBI Taxonomy" id="658219"/>
    <lineage>
        <taxon>Bacteria</taxon>
        <taxon>Pseudomonadati</taxon>
        <taxon>Pseudomonadota</taxon>
        <taxon>Gammaproteobacteria</taxon>
        <taxon>Cellvibrionales</taxon>
        <taxon>Microbulbiferaceae</taxon>
        <taxon>Microbulbifer</taxon>
    </lineage>
</organism>
<dbReference type="PANTHER" id="PTHR30024:SF43">
    <property type="entry name" value="BLL4572 PROTEIN"/>
    <property type="match status" value="1"/>
</dbReference>
<accession>A0A1G8XLY6</accession>
<dbReference type="STRING" id="658219.SAMN05216212_1157"/>
<evidence type="ECO:0000256" key="2">
    <source>
        <dbReference type="ARBA" id="ARBA00022448"/>
    </source>
</evidence>
<dbReference type="RefSeq" id="WP_091509887.1">
    <property type="nucleotide sequence ID" value="NZ_FNFH01000002.1"/>
</dbReference>
<comment type="subcellular location">
    <subcellularLocation>
        <location evidence="1">Endomembrane system</location>
    </subcellularLocation>
</comment>
<dbReference type="AlphaFoldDB" id="A0A1G8XLY6"/>
<evidence type="ECO:0000313" key="7">
    <source>
        <dbReference type="EMBL" id="SDJ91601.1"/>
    </source>
</evidence>
<dbReference type="Proteomes" id="UP000199305">
    <property type="component" value="Unassembled WGS sequence"/>
</dbReference>
<dbReference type="SUPFAM" id="SSF53850">
    <property type="entry name" value="Periplasmic binding protein-like II"/>
    <property type="match status" value="1"/>
</dbReference>
<evidence type="ECO:0000256" key="1">
    <source>
        <dbReference type="ARBA" id="ARBA00004308"/>
    </source>
</evidence>
<dbReference type="Gene3D" id="3.40.190.10">
    <property type="entry name" value="Periplasmic binding protein-like II"/>
    <property type="match status" value="2"/>
</dbReference>
<evidence type="ECO:0000256" key="3">
    <source>
        <dbReference type="ARBA" id="ARBA00022475"/>
    </source>
</evidence>
<dbReference type="CDD" id="cd13553">
    <property type="entry name" value="PBP2_NrtA_CpmA_like"/>
    <property type="match status" value="1"/>
</dbReference>
<keyword evidence="5" id="KW-0472">Membrane</keyword>
<dbReference type="EMBL" id="FNFH01000002">
    <property type="protein sequence ID" value="SDJ91601.1"/>
    <property type="molecule type" value="Genomic_DNA"/>
</dbReference>
<keyword evidence="8" id="KW-1185">Reference proteome</keyword>
<keyword evidence="7" id="KW-0547">Nucleotide-binding</keyword>
<keyword evidence="2" id="KW-0813">Transport</keyword>
<proteinExistence type="predicted"/>
<evidence type="ECO:0000256" key="4">
    <source>
        <dbReference type="ARBA" id="ARBA00022519"/>
    </source>
</evidence>
<feature type="compositionally biased region" description="Basic and acidic residues" evidence="6">
    <location>
        <begin position="306"/>
        <end position="318"/>
    </location>
</feature>
<protein>
    <submittedName>
        <fullName evidence="7">Nitrate/nitrite transport system substrate-binding protein/nitrate/nitrite transport system ATP-binding protein</fullName>
    </submittedName>
</protein>